<dbReference type="Proteomes" id="UP000095284">
    <property type="component" value="Unplaced"/>
</dbReference>
<sequence>MRPACVLFFSVILLAANGKINDGKKEFCTGCQKVLDNSFVNYQSMTSRRVLRHKLKHLCKRYFEYRRRCLSILPPNFHVIADHMDSAISLGIYKPLDTCTNLKECSHGAKQITIPKYF</sequence>
<dbReference type="InterPro" id="IPR011001">
    <property type="entry name" value="Saposin-like"/>
</dbReference>
<accession>A0A1I7S516</accession>
<keyword evidence="1" id="KW-1015">Disulfide bond</keyword>
<dbReference type="WBParaSite" id="BXY_0810100.1">
    <property type="protein sequence ID" value="BXY_0810100.1"/>
    <property type="gene ID" value="BXY_0810100"/>
</dbReference>
<keyword evidence="2" id="KW-0732">Signal</keyword>
<evidence type="ECO:0000256" key="2">
    <source>
        <dbReference type="SAM" id="SignalP"/>
    </source>
</evidence>
<feature type="domain" description="Saposin B-type" evidence="3">
    <location>
        <begin position="24"/>
        <end position="109"/>
    </location>
</feature>
<feature type="chain" id="PRO_5009305468" evidence="2">
    <location>
        <begin position="19"/>
        <end position="118"/>
    </location>
</feature>
<dbReference type="SUPFAM" id="SSF47862">
    <property type="entry name" value="Saposin"/>
    <property type="match status" value="1"/>
</dbReference>
<dbReference type="AlphaFoldDB" id="A0A1I7S516"/>
<dbReference type="InterPro" id="IPR008139">
    <property type="entry name" value="SaposinB_dom"/>
</dbReference>
<proteinExistence type="predicted"/>
<evidence type="ECO:0000313" key="5">
    <source>
        <dbReference type="WBParaSite" id="BXY_0810100.1"/>
    </source>
</evidence>
<feature type="signal peptide" evidence="2">
    <location>
        <begin position="1"/>
        <end position="18"/>
    </location>
</feature>
<evidence type="ECO:0000259" key="3">
    <source>
        <dbReference type="PROSITE" id="PS50015"/>
    </source>
</evidence>
<name>A0A1I7S516_BURXY</name>
<dbReference type="PROSITE" id="PS50015">
    <property type="entry name" value="SAP_B"/>
    <property type="match status" value="1"/>
</dbReference>
<dbReference type="Gene3D" id="1.10.225.10">
    <property type="entry name" value="Saposin-like"/>
    <property type="match status" value="1"/>
</dbReference>
<protein>
    <submittedName>
        <fullName evidence="5">Saposin B-type domain-containing protein</fullName>
    </submittedName>
</protein>
<evidence type="ECO:0000313" key="4">
    <source>
        <dbReference type="Proteomes" id="UP000095284"/>
    </source>
</evidence>
<reference evidence="5" key="1">
    <citation type="submission" date="2016-11" db="UniProtKB">
        <authorList>
            <consortium name="WormBaseParasite"/>
        </authorList>
    </citation>
    <scope>IDENTIFICATION</scope>
</reference>
<organism evidence="4 5">
    <name type="scientific">Bursaphelenchus xylophilus</name>
    <name type="common">Pinewood nematode worm</name>
    <name type="synonym">Aphelenchoides xylophilus</name>
    <dbReference type="NCBI Taxonomy" id="6326"/>
    <lineage>
        <taxon>Eukaryota</taxon>
        <taxon>Metazoa</taxon>
        <taxon>Ecdysozoa</taxon>
        <taxon>Nematoda</taxon>
        <taxon>Chromadorea</taxon>
        <taxon>Rhabditida</taxon>
        <taxon>Tylenchina</taxon>
        <taxon>Tylenchomorpha</taxon>
        <taxon>Aphelenchoidea</taxon>
        <taxon>Aphelenchoididae</taxon>
        <taxon>Bursaphelenchus</taxon>
    </lineage>
</organism>
<evidence type="ECO:0000256" key="1">
    <source>
        <dbReference type="ARBA" id="ARBA00023157"/>
    </source>
</evidence>